<evidence type="ECO:0000313" key="2">
    <source>
        <dbReference type="EMBL" id="MBB5987126.1"/>
    </source>
</evidence>
<dbReference type="InterPro" id="IPR029058">
    <property type="entry name" value="AB_hydrolase_fold"/>
</dbReference>
<dbReference type="Gene3D" id="3.40.50.1820">
    <property type="entry name" value="alpha/beta hydrolase"/>
    <property type="match status" value="1"/>
</dbReference>
<dbReference type="PRINTS" id="PR00111">
    <property type="entry name" value="ABHYDROLASE"/>
</dbReference>
<protein>
    <submittedName>
        <fullName evidence="2">Pimeloyl-ACP methyl ester carboxylesterase</fullName>
    </submittedName>
</protein>
<dbReference type="RefSeq" id="WP_184155417.1">
    <property type="nucleotide sequence ID" value="NZ_JACHKA010000001.1"/>
</dbReference>
<evidence type="ECO:0000313" key="3">
    <source>
        <dbReference type="Proteomes" id="UP001138540"/>
    </source>
</evidence>
<dbReference type="PANTHER" id="PTHR43798:SF5">
    <property type="entry name" value="MONOACYLGLYCEROL LIPASE ABHD6"/>
    <property type="match status" value="1"/>
</dbReference>
<feature type="domain" description="AB hydrolase-1" evidence="1">
    <location>
        <begin position="22"/>
        <end position="247"/>
    </location>
</feature>
<reference evidence="2 3" key="1">
    <citation type="submission" date="2020-08" db="EMBL/GenBank/DDBJ databases">
        <title>Exploring microbial biodiversity for novel pathways involved in the catabolism of aromatic compounds derived from lignin.</title>
        <authorList>
            <person name="Elkins J."/>
        </authorList>
    </citation>
    <scope>NUCLEOTIDE SEQUENCE [LARGE SCALE GENOMIC DNA]</scope>
    <source>
        <strain evidence="2 3">B1D3A</strain>
    </source>
</reference>
<keyword evidence="3" id="KW-1185">Reference proteome</keyword>
<dbReference type="SUPFAM" id="SSF53474">
    <property type="entry name" value="alpha/beta-Hydrolases"/>
    <property type="match status" value="1"/>
</dbReference>
<proteinExistence type="predicted"/>
<dbReference type="EMBL" id="JACHKA010000001">
    <property type="protein sequence ID" value="MBB5987126.1"/>
    <property type="molecule type" value="Genomic_DNA"/>
</dbReference>
<sequence>MARLDGVDLWYWERGNKNAPAIILLHPGTGSGEVWGYQAAPFADAGFRVVGYSRRGFLRSTRGDPANPGTASDDLRLLLDHLDIRQCHIVGTAAGAFVATAFAVSWPERVASLCLACSLLSPSDPVIGRMAASLRGPWYDGVPHDVRELAPSYRMINPQGVEKWNEFHARSRGDNPPVSQPFGRPVTLDHIEQLRMPVLLVAGDADLLSPPPIARLLHRSIPGSELVVIPECGHSAYWERPGLFNAAVLAFLEKHARERAHAT</sequence>
<accession>A0ABR6NJ34</accession>
<dbReference type="InterPro" id="IPR050266">
    <property type="entry name" value="AB_hydrolase_sf"/>
</dbReference>
<dbReference type="InterPro" id="IPR000073">
    <property type="entry name" value="AB_hydrolase_1"/>
</dbReference>
<dbReference type="Proteomes" id="UP001138540">
    <property type="component" value="Unassembled WGS sequence"/>
</dbReference>
<dbReference type="PANTHER" id="PTHR43798">
    <property type="entry name" value="MONOACYLGLYCEROL LIPASE"/>
    <property type="match status" value="1"/>
</dbReference>
<comment type="caution">
    <text evidence="2">The sequence shown here is derived from an EMBL/GenBank/DDBJ whole genome shotgun (WGS) entry which is preliminary data.</text>
</comment>
<dbReference type="Pfam" id="PF12697">
    <property type="entry name" value="Abhydrolase_6"/>
    <property type="match status" value="1"/>
</dbReference>
<gene>
    <name evidence="2" type="ORF">HNP60_003100</name>
</gene>
<organism evidence="2 3">
    <name type="scientific">Sphingobium lignivorans</name>
    <dbReference type="NCBI Taxonomy" id="2735886"/>
    <lineage>
        <taxon>Bacteria</taxon>
        <taxon>Pseudomonadati</taxon>
        <taxon>Pseudomonadota</taxon>
        <taxon>Alphaproteobacteria</taxon>
        <taxon>Sphingomonadales</taxon>
        <taxon>Sphingomonadaceae</taxon>
        <taxon>Sphingobium</taxon>
    </lineage>
</organism>
<name>A0ABR6NJ34_9SPHN</name>
<evidence type="ECO:0000259" key="1">
    <source>
        <dbReference type="Pfam" id="PF12697"/>
    </source>
</evidence>